<evidence type="ECO:0000256" key="6">
    <source>
        <dbReference type="SAM" id="MobiDB-lite"/>
    </source>
</evidence>
<evidence type="ECO:0000313" key="9">
    <source>
        <dbReference type="Proteomes" id="UP000268162"/>
    </source>
</evidence>
<comment type="similarity">
    <text evidence="2">Belongs to the VAC14 family.</text>
</comment>
<feature type="compositionally biased region" description="Polar residues" evidence="6">
    <location>
        <begin position="626"/>
        <end position="643"/>
    </location>
</feature>
<dbReference type="Pfam" id="PF12755">
    <property type="entry name" value="Vac14_Fab1_bd"/>
    <property type="match status" value="1"/>
</dbReference>
<name>A0A4P9ZVZ0_9FUNG</name>
<keyword evidence="3" id="KW-0677">Repeat</keyword>
<dbReference type="PANTHER" id="PTHR16023:SF0">
    <property type="entry name" value="PROTEIN VAC14 HOMOLOG"/>
    <property type="match status" value="1"/>
</dbReference>
<dbReference type="GO" id="GO:0000329">
    <property type="term" value="C:fungal-type vacuole membrane"/>
    <property type="evidence" value="ECO:0007669"/>
    <property type="project" value="TreeGrafter"/>
</dbReference>
<dbReference type="InterPro" id="IPR021841">
    <property type="entry name" value="VAC14_Fig4p-bd"/>
</dbReference>
<evidence type="ECO:0000256" key="5">
    <source>
        <dbReference type="PROSITE-ProRule" id="PRU00103"/>
    </source>
</evidence>
<feature type="region of interest" description="Disordered" evidence="6">
    <location>
        <begin position="1075"/>
        <end position="1207"/>
    </location>
</feature>
<evidence type="ECO:0000256" key="4">
    <source>
        <dbReference type="ARBA" id="ARBA00023136"/>
    </source>
</evidence>
<feature type="compositionally biased region" description="Polar residues" evidence="6">
    <location>
        <begin position="1083"/>
        <end position="1099"/>
    </location>
</feature>
<accession>A0A4P9ZVZ0</accession>
<dbReference type="InterPro" id="IPR021133">
    <property type="entry name" value="HEAT_type_2"/>
</dbReference>
<evidence type="ECO:0000313" key="8">
    <source>
        <dbReference type="EMBL" id="RKP37763.1"/>
    </source>
</evidence>
<dbReference type="EMBL" id="ML002450">
    <property type="protein sequence ID" value="RKP37763.1"/>
    <property type="molecule type" value="Genomic_DNA"/>
</dbReference>
<evidence type="ECO:0000256" key="3">
    <source>
        <dbReference type="ARBA" id="ARBA00022737"/>
    </source>
</evidence>
<evidence type="ECO:0000256" key="2">
    <source>
        <dbReference type="ARBA" id="ARBA00010225"/>
    </source>
</evidence>
<feature type="region of interest" description="Disordered" evidence="6">
    <location>
        <begin position="328"/>
        <end position="358"/>
    </location>
</feature>
<dbReference type="Proteomes" id="UP000268162">
    <property type="component" value="Unassembled WGS sequence"/>
</dbReference>
<feature type="domain" description="Vacuolar protein 14 C-terminal Fig4-binding" evidence="7">
    <location>
        <begin position="754"/>
        <end position="932"/>
    </location>
</feature>
<dbReference type="Gene3D" id="1.25.10.10">
    <property type="entry name" value="Leucine-rich Repeat Variant"/>
    <property type="match status" value="2"/>
</dbReference>
<keyword evidence="4" id="KW-0472">Membrane</keyword>
<dbReference type="AlphaFoldDB" id="A0A4P9ZVZ0"/>
<sequence>MSSEFLFNAKITRGLSDRLYEKRKASAFEIEKLIREQLAQKNQVGVKKILSCLVKEFAYSPQPYTRGGGLIALATSAIALGTNEIRYFLDDIVPPVLACFSDHDTQVKYYACEAMYNIAKVAKGEILRFFNEIFDALSKTAADTDKTVKKGTDLLDKLIMDIVSEEASTYVSIVSDMVMPTTKGSQPSRSDTVERIVQQQQSVLAFSLERFIPLLTDRVSTINPNTRVFLIKWLRVLDSLPDLELIHYLPRFLREVFLYLSDPNEEVRTITALLLTDFLVELNQIALIRPQPDKRNALLLTATNGSGYTGKGSGALDTFAVSPRSLSTVGSPALSEARPSGITSPRRPGRQQTSVVDQAIPRLCLDPNQRGGVAATAEDQASLAEDLAGAISDPLVPGPGETDARIAWVPRQTVEVDFASLIHIINDLLNSSDHDVQHAALHWIAKFITMVPSAVVPFTPNLIERILPSLSHENEAIKKAAVYANAKLYHLIQDIPLVTPPTPSPTPLSTPAAPPAAEPRSRKSPPDNGDPRSPVSDIHERPISGVSSPRRSASALSQNSNRSASQLSPKDPSSPALPDQLPLPHPTGKASAATSPLASVAVVPDGESVGDRSPTAKSDGPAALSTEATAGEQSSPTAKSDTSMLATVPQDPFNLASTVTTLIVTYSNGQEETRISCVDWLLMLHRKAPLRMAKEETLVSNDGSFPVFLKIMSDPSEEVVKKNLQLLAQFSAYLDTEYFQRFMVKLLELFSTDRQLLETRGSLIIRRLCVSLNAELIYRTIAEILETNEDHEFASMMVQNLNTILVTSPELAELRHRLKYLDTKDSQLLFATLYRSWCHSPVATFTLCLLAQAYEHAANLLPIFAEMEMTVALLVQVDKLVQLIESPVFTYLRLQLLEPDRYPYLYKCLYGILMLLPQSSAFNTLRSRLHSVSALSYLHTARFHTELGGGIGGGGSPLGSAVNLSASSGISGMGMGGGGAAVGTGAGGLSGGLGGSGSGSVSGIPTGSGIGVGPGKRSKMLSSSHPPTLAQAASAGHASSSPVPDRNNDPIKFNELLIYFRNMQLKHAKFFQSQDYPLGRDPSATSSYRMSDGPGSTNRPPHGPISGGISRPHYLSSLTVTGPDDYHNQPLHRRSSGSPGLYGTRGRSPSILGSGSSSGGGNYNINNNNTNSNANLSGQTTATSSTRTTRGPLGPAVKAIRRTIGKR</sequence>
<feature type="compositionally biased region" description="Polar residues" evidence="6">
    <location>
        <begin position="545"/>
        <end position="568"/>
    </location>
</feature>
<feature type="compositionally biased region" description="Pro residues" evidence="6">
    <location>
        <begin position="500"/>
        <end position="517"/>
    </location>
</feature>
<dbReference type="GO" id="GO:0006661">
    <property type="term" value="P:phosphatidylinositol biosynthetic process"/>
    <property type="evidence" value="ECO:0007669"/>
    <property type="project" value="InterPro"/>
</dbReference>
<proteinExistence type="inferred from homology"/>
<dbReference type="Pfam" id="PF11916">
    <property type="entry name" value="Vac14_Fig4_bd"/>
    <property type="match status" value="1"/>
</dbReference>
<feature type="repeat" description="HEAT" evidence="5">
    <location>
        <begin position="92"/>
        <end position="128"/>
    </location>
</feature>
<dbReference type="PROSITE" id="PS50077">
    <property type="entry name" value="HEAT_REPEAT"/>
    <property type="match status" value="1"/>
</dbReference>
<dbReference type="InterPro" id="IPR016024">
    <property type="entry name" value="ARM-type_fold"/>
</dbReference>
<feature type="compositionally biased region" description="Low complexity" evidence="6">
    <location>
        <begin position="1163"/>
        <end position="1190"/>
    </location>
</feature>
<dbReference type="GO" id="GO:0010008">
    <property type="term" value="C:endosome membrane"/>
    <property type="evidence" value="ECO:0007669"/>
    <property type="project" value="TreeGrafter"/>
</dbReference>
<feature type="compositionally biased region" description="Gly residues" evidence="6">
    <location>
        <begin position="1003"/>
        <end position="1014"/>
    </location>
</feature>
<dbReference type="PANTHER" id="PTHR16023">
    <property type="entry name" value="TAX1 BINDING PROTEIN-RELATED"/>
    <property type="match status" value="1"/>
</dbReference>
<feature type="compositionally biased region" description="Low complexity" evidence="6">
    <location>
        <begin position="1030"/>
        <end position="1041"/>
    </location>
</feature>
<keyword evidence="9" id="KW-1185">Reference proteome</keyword>
<dbReference type="InterPro" id="IPR026825">
    <property type="entry name" value="Vac14"/>
</dbReference>
<evidence type="ECO:0000259" key="7">
    <source>
        <dbReference type="Pfam" id="PF11916"/>
    </source>
</evidence>
<feature type="region of interest" description="Disordered" evidence="6">
    <location>
        <begin position="500"/>
        <end position="643"/>
    </location>
</feature>
<gene>
    <name evidence="8" type="ORF">BJ085DRAFT_41395</name>
</gene>
<reference evidence="9" key="1">
    <citation type="journal article" date="2018" name="Nat. Microbiol.">
        <title>Leveraging single-cell genomics to expand the fungal tree of life.</title>
        <authorList>
            <person name="Ahrendt S.R."/>
            <person name="Quandt C.A."/>
            <person name="Ciobanu D."/>
            <person name="Clum A."/>
            <person name="Salamov A."/>
            <person name="Andreopoulos B."/>
            <person name="Cheng J.F."/>
            <person name="Woyke T."/>
            <person name="Pelin A."/>
            <person name="Henrissat B."/>
            <person name="Reynolds N.K."/>
            <person name="Benny G.L."/>
            <person name="Smith M.E."/>
            <person name="James T.Y."/>
            <person name="Grigoriev I.V."/>
        </authorList>
    </citation>
    <scope>NUCLEOTIDE SEQUENCE [LARGE SCALE GENOMIC DNA]</scope>
    <source>
        <strain evidence="9">RSA 468</strain>
    </source>
</reference>
<feature type="region of interest" description="Disordered" evidence="6">
    <location>
        <begin position="1003"/>
        <end position="1048"/>
    </location>
</feature>
<evidence type="ECO:0000256" key="1">
    <source>
        <dbReference type="ARBA" id="ARBA00004308"/>
    </source>
</evidence>
<comment type="subcellular location">
    <subcellularLocation>
        <location evidence="1">Endomembrane system</location>
    </subcellularLocation>
</comment>
<organism evidence="8 9">
    <name type="scientific">Dimargaris cristalligena</name>
    <dbReference type="NCBI Taxonomy" id="215637"/>
    <lineage>
        <taxon>Eukaryota</taxon>
        <taxon>Fungi</taxon>
        <taxon>Fungi incertae sedis</taxon>
        <taxon>Zoopagomycota</taxon>
        <taxon>Kickxellomycotina</taxon>
        <taxon>Dimargaritomycetes</taxon>
        <taxon>Dimargaritales</taxon>
        <taxon>Dimargaritaceae</taxon>
        <taxon>Dimargaris</taxon>
    </lineage>
</organism>
<protein>
    <submittedName>
        <fullName evidence="8">Vacuolar protein 14 C-terminal Fig4p binding-domain-containing protein</fullName>
    </submittedName>
</protein>
<dbReference type="SUPFAM" id="SSF48371">
    <property type="entry name" value="ARM repeat"/>
    <property type="match status" value="1"/>
</dbReference>
<dbReference type="InterPro" id="IPR011989">
    <property type="entry name" value="ARM-like"/>
</dbReference>
<dbReference type="GO" id="GO:0070772">
    <property type="term" value="C:PAS complex"/>
    <property type="evidence" value="ECO:0007669"/>
    <property type="project" value="InterPro"/>
</dbReference>
<dbReference type="STRING" id="215637.A0A4P9ZVZ0"/>